<name>A0AAW0T8V8_SCYPA</name>
<accession>A0AAW0T8V8</accession>
<evidence type="ECO:0000313" key="2">
    <source>
        <dbReference type="Proteomes" id="UP001487740"/>
    </source>
</evidence>
<keyword evidence="2" id="KW-1185">Reference proteome</keyword>
<organism evidence="1 2">
    <name type="scientific">Scylla paramamosain</name>
    <name type="common">Mud crab</name>
    <dbReference type="NCBI Taxonomy" id="85552"/>
    <lineage>
        <taxon>Eukaryota</taxon>
        <taxon>Metazoa</taxon>
        <taxon>Ecdysozoa</taxon>
        <taxon>Arthropoda</taxon>
        <taxon>Crustacea</taxon>
        <taxon>Multicrustacea</taxon>
        <taxon>Malacostraca</taxon>
        <taxon>Eumalacostraca</taxon>
        <taxon>Eucarida</taxon>
        <taxon>Decapoda</taxon>
        <taxon>Pleocyemata</taxon>
        <taxon>Brachyura</taxon>
        <taxon>Eubrachyura</taxon>
        <taxon>Portunoidea</taxon>
        <taxon>Portunidae</taxon>
        <taxon>Portuninae</taxon>
        <taxon>Scylla</taxon>
    </lineage>
</organism>
<dbReference type="AlphaFoldDB" id="A0AAW0T8V8"/>
<sequence length="85" mass="9504">MLFFHASLSSVPVFRQEMRRRWRGLSVQPQASPVGGFDGYFLSLTAEKNKRNPWFVGLLPGQDYPRGKYGLTEKLGGGKISEGSL</sequence>
<dbReference type="EMBL" id="JARAKH010000037">
    <property type="protein sequence ID" value="KAK8383355.1"/>
    <property type="molecule type" value="Genomic_DNA"/>
</dbReference>
<dbReference type="Proteomes" id="UP001487740">
    <property type="component" value="Unassembled WGS sequence"/>
</dbReference>
<protein>
    <submittedName>
        <fullName evidence="1">Uncharacterized protein</fullName>
    </submittedName>
</protein>
<reference evidence="1 2" key="1">
    <citation type="submission" date="2023-03" db="EMBL/GenBank/DDBJ databases">
        <title>High-quality genome of Scylla paramamosain provides insights in environmental adaptation.</title>
        <authorList>
            <person name="Zhang L."/>
        </authorList>
    </citation>
    <scope>NUCLEOTIDE SEQUENCE [LARGE SCALE GENOMIC DNA]</scope>
    <source>
        <strain evidence="1">LZ_2023a</strain>
        <tissue evidence="1">Muscle</tissue>
    </source>
</reference>
<comment type="caution">
    <text evidence="1">The sequence shown here is derived from an EMBL/GenBank/DDBJ whole genome shotgun (WGS) entry which is preliminary data.</text>
</comment>
<gene>
    <name evidence="1" type="ORF">O3P69_019018</name>
</gene>
<evidence type="ECO:0000313" key="1">
    <source>
        <dbReference type="EMBL" id="KAK8383355.1"/>
    </source>
</evidence>
<proteinExistence type="predicted"/>